<dbReference type="PANTHER" id="PTHR10807">
    <property type="entry name" value="MYOTUBULARIN-RELATED"/>
    <property type="match status" value="1"/>
</dbReference>
<feature type="binding site" evidence="12">
    <location>
        <begin position="272"/>
        <end position="273"/>
    </location>
    <ligand>
        <name>substrate</name>
    </ligand>
</feature>
<dbReference type="PROSITE" id="PS51339">
    <property type="entry name" value="PPASE_MYOTUBULARIN"/>
    <property type="match status" value="1"/>
</dbReference>
<dbReference type="EMBL" id="GGLE01003971">
    <property type="protein sequence ID" value="MBY08097.1"/>
    <property type="molecule type" value="Transcribed_RNA"/>
</dbReference>
<dbReference type="SUPFAM" id="SSF52799">
    <property type="entry name" value="(Phosphotyrosine protein) phosphatases II"/>
    <property type="match status" value="1"/>
</dbReference>
<evidence type="ECO:0000256" key="13">
    <source>
        <dbReference type="PROSITE-ProRule" id="PRU00091"/>
    </source>
</evidence>
<dbReference type="PROSITE" id="PS50178">
    <property type="entry name" value="ZF_FYVE"/>
    <property type="match status" value="1"/>
</dbReference>
<dbReference type="InterPro" id="IPR011993">
    <property type="entry name" value="PH-like_dom_sf"/>
</dbReference>
<dbReference type="CDD" id="cd15738">
    <property type="entry name" value="FYVE_MTMR_unchar"/>
    <property type="match status" value="1"/>
</dbReference>
<dbReference type="Pfam" id="PF06602">
    <property type="entry name" value="Myotub-related"/>
    <property type="match status" value="1"/>
</dbReference>
<dbReference type="GO" id="GO:0046856">
    <property type="term" value="P:phosphatidylinositol dephosphorylation"/>
    <property type="evidence" value="ECO:0007669"/>
    <property type="project" value="TreeGrafter"/>
</dbReference>
<sequence length="695" mass="79588">MEIIKTPKVENVRMLDRFNSKKPSIGSLYLTTTHLIFFDPDRKKETWILHMHIASVGKLPISTTGTPLQIRCKNFLCVTFLIPKERDCHNIFLSLQQLSQPLQIDDLYCFHYTASNEDLSRSSGWNKFDLQAEYLRMGVPNKYWAATNINHDYEICDTYPRYLYVPSTATTSILVGSGQFRSKGRLPVLSYFHKNRAAICRCSQPLSGFSARCVEDEQLLNCVLRANPASKFMYVVDTRPRINAMANKAAGKGYENENFYENIKFQFFGIENIHVMRNSLQKLIDTCELKEPTMSGFLNGLESCGWLKHVRAIIETSHFIARAVEDGVSVVVHCSDGWDRTAQTCSLAGLMVDPYYRTITGFQALIEKDWLAFGHKFMDRCGLIQGDLREVAPVFTQFIDAVWQLTQQFPSAFQFNERFLLTIHDHVYSCQFGTFVGNCEKDRIDLRLSEKTYSLWGYLSNHVSEFVNPVYRTDADQLLHPSLAPQAIKFWRGMYNRFENGVHPREPLGDILVATKDHILSLEDHVQLLLKRINQLKQLLGHAETPSKDMDSVMGDSLTADDIDGFDTNGSSKPSSESALESIRDSGFGENDTTYQDDKDPEVKALKVGDALQKLMDEMDSVALDWKTFRNMKECPCSTPFDYFRRKFHCWCCGEVFCIRCIDKRLCLPGHLTKRPVPVCRHCYKELTHTNSIDS</sequence>
<evidence type="ECO:0000256" key="11">
    <source>
        <dbReference type="PIRSR" id="PIRSR630564-1"/>
    </source>
</evidence>
<keyword evidence="8" id="KW-0443">Lipid metabolism</keyword>
<evidence type="ECO:0000256" key="3">
    <source>
        <dbReference type="ARBA" id="ARBA00012903"/>
    </source>
</evidence>
<keyword evidence="7" id="KW-0862">Zinc</keyword>
<dbReference type="GO" id="GO:0005737">
    <property type="term" value="C:cytoplasm"/>
    <property type="evidence" value="ECO:0007669"/>
    <property type="project" value="TreeGrafter"/>
</dbReference>
<reference evidence="17" key="1">
    <citation type="submission" date="2018-03" db="EMBL/GenBank/DDBJ databases">
        <title>The relapsing fever spirochete Borrelia turicatae persists in the highly oxidative environment of its soft-bodied tick vector.</title>
        <authorList>
            <person name="Bourret T.J."/>
            <person name="Boyle W.K."/>
            <person name="Valenzuela J.G."/>
            <person name="Oliveira F."/>
            <person name="Lopez J.E."/>
        </authorList>
    </citation>
    <scope>NUCLEOTIDE SEQUENCE</scope>
    <source>
        <strain evidence="17">Kansas strain/isolate</strain>
        <tissue evidence="17">Salivary glands</tissue>
    </source>
</reference>
<keyword evidence="5 13" id="KW-0863">Zinc-finger</keyword>
<dbReference type="GO" id="GO:0016020">
    <property type="term" value="C:membrane"/>
    <property type="evidence" value="ECO:0007669"/>
    <property type="project" value="UniProtKB-SubCell"/>
</dbReference>
<dbReference type="InterPro" id="IPR029021">
    <property type="entry name" value="Prot-tyrosine_phosphatase-like"/>
</dbReference>
<dbReference type="InterPro" id="IPR048994">
    <property type="entry name" value="PH-GRAM_MTMR6-9"/>
</dbReference>
<dbReference type="GO" id="GO:0008270">
    <property type="term" value="F:zinc ion binding"/>
    <property type="evidence" value="ECO:0007669"/>
    <property type="project" value="UniProtKB-KW"/>
</dbReference>
<dbReference type="GO" id="GO:0052629">
    <property type="term" value="F:phosphatidylinositol-3,5-bisphosphate 3-phosphatase activity"/>
    <property type="evidence" value="ECO:0007669"/>
    <property type="project" value="UniProtKB-EC"/>
</dbReference>
<evidence type="ECO:0000256" key="6">
    <source>
        <dbReference type="ARBA" id="ARBA00022801"/>
    </source>
</evidence>
<dbReference type="FunFam" id="2.30.29.30:FF:000135">
    <property type="entry name" value="Myotubularin related protein 6"/>
    <property type="match status" value="1"/>
</dbReference>
<comment type="subcellular location">
    <subcellularLocation>
        <location evidence="1">Membrane</location>
    </subcellularLocation>
</comment>
<name>A0A2R5LFI8_9ACAR</name>
<evidence type="ECO:0000313" key="17">
    <source>
        <dbReference type="EMBL" id="MBY08097.1"/>
    </source>
</evidence>
<dbReference type="Gene3D" id="2.30.29.30">
    <property type="entry name" value="Pleckstrin-homology domain (PH domain)/Phosphotyrosine-binding domain (PTB)"/>
    <property type="match status" value="1"/>
</dbReference>
<dbReference type="InterPro" id="IPR003595">
    <property type="entry name" value="Tyr_Pase_cat"/>
</dbReference>
<keyword evidence="6" id="KW-0378">Hydrolase</keyword>
<dbReference type="SMART" id="SM00064">
    <property type="entry name" value="FYVE"/>
    <property type="match status" value="1"/>
</dbReference>
<dbReference type="InterPro" id="IPR010569">
    <property type="entry name" value="Myotubularin-like_Pase_dom"/>
</dbReference>
<evidence type="ECO:0000256" key="7">
    <source>
        <dbReference type="ARBA" id="ARBA00022833"/>
    </source>
</evidence>
<dbReference type="SMART" id="SM00404">
    <property type="entry name" value="PTPc_motif"/>
    <property type="match status" value="1"/>
</dbReference>
<dbReference type="InterPro" id="IPR017455">
    <property type="entry name" value="Znf_FYVE-rel"/>
</dbReference>
<dbReference type="Pfam" id="PF21098">
    <property type="entry name" value="PH-GRAM_MTMR6-like"/>
    <property type="match status" value="1"/>
</dbReference>
<evidence type="ECO:0000259" key="15">
    <source>
        <dbReference type="PROSITE" id="PS50178"/>
    </source>
</evidence>
<evidence type="ECO:0000256" key="8">
    <source>
        <dbReference type="ARBA" id="ARBA00023098"/>
    </source>
</evidence>
<dbReference type="PANTHER" id="PTHR10807:SF8">
    <property type="entry name" value="PHOSPHATIDYLINOSITOL-3-PHOSPHATE PHOSPHATASE"/>
    <property type="match status" value="1"/>
</dbReference>
<dbReference type="InterPro" id="IPR016130">
    <property type="entry name" value="Tyr_Pase_AS"/>
</dbReference>
<accession>A0A2R5LFI8</accession>
<dbReference type="InterPro" id="IPR011011">
    <property type="entry name" value="Znf_FYVE_PHD"/>
</dbReference>
<evidence type="ECO:0000256" key="5">
    <source>
        <dbReference type="ARBA" id="ARBA00022771"/>
    </source>
</evidence>
<comment type="similarity">
    <text evidence="2">Belongs to the protein-tyrosine phosphatase family. Non-receptor class myotubularin subfamily.</text>
</comment>
<feature type="domain" description="FYVE-type" evidence="15">
    <location>
        <begin position="637"/>
        <end position="688"/>
    </location>
</feature>
<feature type="compositionally biased region" description="Low complexity" evidence="14">
    <location>
        <begin position="571"/>
        <end position="581"/>
    </location>
</feature>
<keyword evidence="9" id="KW-0472">Membrane</keyword>
<dbReference type="Pfam" id="PF01363">
    <property type="entry name" value="FYVE"/>
    <property type="match status" value="1"/>
</dbReference>
<dbReference type="InterPro" id="IPR030564">
    <property type="entry name" value="Myotubularin"/>
</dbReference>
<dbReference type="PROSITE" id="PS00383">
    <property type="entry name" value="TYR_PHOSPHATASE_1"/>
    <property type="match status" value="1"/>
</dbReference>
<evidence type="ECO:0000256" key="2">
    <source>
        <dbReference type="ARBA" id="ARBA00007471"/>
    </source>
</evidence>
<dbReference type="SUPFAM" id="SSF50729">
    <property type="entry name" value="PH domain-like"/>
    <property type="match status" value="1"/>
</dbReference>
<evidence type="ECO:0000256" key="4">
    <source>
        <dbReference type="ARBA" id="ARBA00022723"/>
    </source>
</evidence>
<feature type="active site" description="Phosphocysteine intermediate" evidence="11">
    <location>
        <position position="334"/>
    </location>
</feature>
<feature type="region of interest" description="Disordered" evidence="14">
    <location>
        <begin position="564"/>
        <end position="600"/>
    </location>
</feature>
<protein>
    <recommendedName>
        <fullName evidence="3">phosphatidylinositol-3,5-bisphosphate 3-phosphatase</fullName>
        <ecNumber evidence="3">3.1.3.95</ecNumber>
    </recommendedName>
    <alternativeName>
        <fullName evidence="10">Phosphatidylinositol-3,5-bisphosphate 3-phosphatase</fullName>
    </alternativeName>
</protein>
<dbReference type="AlphaFoldDB" id="A0A2R5LFI8"/>
<dbReference type="GO" id="GO:0004438">
    <property type="term" value="F:phosphatidylinositol-3-phosphate phosphatase activity"/>
    <property type="evidence" value="ECO:0007669"/>
    <property type="project" value="TreeGrafter"/>
</dbReference>
<dbReference type="SUPFAM" id="SSF57903">
    <property type="entry name" value="FYVE/PHD zinc finger"/>
    <property type="match status" value="1"/>
</dbReference>
<dbReference type="InterPro" id="IPR000306">
    <property type="entry name" value="Znf_FYVE"/>
</dbReference>
<organism evidence="17">
    <name type="scientific">Ornithodoros turicata</name>
    <dbReference type="NCBI Taxonomy" id="34597"/>
    <lineage>
        <taxon>Eukaryota</taxon>
        <taxon>Metazoa</taxon>
        <taxon>Ecdysozoa</taxon>
        <taxon>Arthropoda</taxon>
        <taxon>Chelicerata</taxon>
        <taxon>Arachnida</taxon>
        <taxon>Acari</taxon>
        <taxon>Parasitiformes</taxon>
        <taxon>Ixodida</taxon>
        <taxon>Ixodoidea</taxon>
        <taxon>Argasidae</taxon>
        <taxon>Ornithodorinae</taxon>
        <taxon>Ornithodoros</taxon>
    </lineage>
</organism>
<dbReference type="InterPro" id="IPR013083">
    <property type="entry name" value="Znf_RING/FYVE/PHD"/>
</dbReference>
<proteinExistence type="inferred from homology"/>
<evidence type="ECO:0000256" key="10">
    <source>
        <dbReference type="ARBA" id="ARBA00032571"/>
    </source>
</evidence>
<dbReference type="Gene3D" id="3.30.40.10">
    <property type="entry name" value="Zinc/RING finger domain, C3HC4 (zinc finger)"/>
    <property type="match status" value="1"/>
</dbReference>
<evidence type="ECO:0000259" key="16">
    <source>
        <dbReference type="PROSITE" id="PS51339"/>
    </source>
</evidence>
<evidence type="ECO:0000256" key="1">
    <source>
        <dbReference type="ARBA" id="ARBA00004370"/>
    </source>
</evidence>
<keyword evidence="4" id="KW-0479">Metal-binding</keyword>
<feature type="binding site" evidence="12">
    <location>
        <begin position="334"/>
        <end position="340"/>
    </location>
    <ligand>
        <name>substrate</name>
    </ligand>
</feature>
<dbReference type="CDD" id="cd14532">
    <property type="entry name" value="PTP-MTMR6-like"/>
    <property type="match status" value="1"/>
</dbReference>
<evidence type="ECO:0000256" key="14">
    <source>
        <dbReference type="SAM" id="MobiDB-lite"/>
    </source>
</evidence>
<dbReference type="CDD" id="cd13210">
    <property type="entry name" value="PH-GRAM_MTMR6-like"/>
    <property type="match status" value="1"/>
</dbReference>
<feature type="domain" description="Myotubularin phosphatase" evidence="16">
    <location>
        <begin position="124"/>
        <end position="495"/>
    </location>
</feature>
<dbReference type="EC" id="3.1.3.95" evidence="3"/>
<evidence type="ECO:0000256" key="12">
    <source>
        <dbReference type="PIRSR" id="PIRSR630564-2"/>
    </source>
</evidence>
<evidence type="ECO:0000256" key="9">
    <source>
        <dbReference type="ARBA" id="ARBA00023136"/>
    </source>
</evidence>